<dbReference type="RefSeq" id="WP_070113977.1">
    <property type="nucleotide sequence ID" value="NZ_LZYE01000061.1"/>
</dbReference>
<dbReference type="EMBL" id="LZYE01000061">
    <property type="protein sequence ID" value="OFC37943.1"/>
    <property type="molecule type" value="Genomic_DNA"/>
</dbReference>
<sequence>MASSEFASGAVVLPDVTILKNLNRDLFQLNLGYLMLVREYADRDMVMAKKLFRNIPAVVLERMAELPPQRLAHVARAITTPVLYPGLNENGWNMVLGVMDNELQPAELSEYLLGVLLNER</sequence>
<evidence type="ECO:0000313" key="3">
    <source>
        <dbReference type="Proteomes" id="UP000175616"/>
    </source>
</evidence>
<reference evidence="3 4" key="1">
    <citation type="submission" date="2016-06" db="EMBL/GenBank/DDBJ databases">
        <title>Gene turnover analysis identifies the evolutionary adaptation of the extremophile Acidithiobacillus caldus.</title>
        <authorList>
            <person name="Zhang X."/>
        </authorList>
    </citation>
    <scope>NUCLEOTIDE SEQUENCE [LARGE SCALE GENOMIC DNA]</scope>
    <source>
        <strain evidence="1 3">DX</strain>
        <strain evidence="2 4">S1</strain>
    </source>
</reference>
<dbReference type="InterPro" id="IPR036194">
    <property type="entry name" value="FlhD_sf"/>
</dbReference>
<evidence type="ECO:0000313" key="2">
    <source>
        <dbReference type="EMBL" id="OFC45402.1"/>
    </source>
</evidence>
<dbReference type="EMBL" id="LZYH01000935">
    <property type="protein sequence ID" value="OFC45402.1"/>
    <property type="molecule type" value="Genomic_DNA"/>
</dbReference>
<evidence type="ECO:0000313" key="4">
    <source>
        <dbReference type="Proteomes" id="UP000175707"/>
    </source>
</evidence>
<name>A0A1E7YQ83_9PROT</name>
<dbReference type="Proteomes" id="UP000175616">
    <property type="component" value="Unassembled WGS sequence"/>
</dbReference>
<dbReference type="Gene3D" id="1.10.4000.10">
    <property type="entry name" value="Flagellar transcriptional activator FlhD"/>
    <property type="match status" value="1"/>
</dbReference>
<evidence type="ECO:0000313" key="1">
    <source>
        <dbReference type="EMBL" id="OFC37943.1"/>
    </source>
</evidence>
<accession>A0A1E7YQ83</accession>
<proteinExistence type="predicted"/>
<dbReference type="AlphaFoldDB" id="A0A1E7YQ83"/>
<protein>
    <submittedName>
        <fullName evidence="1">Uncharacterized protein</fullName>
    </submittedName>
</protein>
<organism evidence="1 3">
    <name type="scientific">Acidithiobacillus caldus</name>
    <dbReference type="NCBI Taxonomy" id="33059"/>
    <lineage>
        <taxon>Bacteria</taxon>
        <taxon>Pseudomonadati</taxon>
        <taxon>Pseudomonadota</taxon>
        <taxon>Acidithiobacillia</taxon>
        <taxon>Acidithiobacillales</taxon>
        <taxon>Acidithiobacillaceae</taxon>
        <taxon>Acidithiobacillus</taxon>
    </lineage>
</organism>
<gene>
    <name evidence="1" type="ORF">BAE27_03090</name>
    <name evidence="2" type="ORF">BAE30_13915</name>
</gene>
<comment type="caution">
    <text evidence="1">The sequence shown here is derived from an EMBL/GenBank/DDBJ whole genome shotgun (WGS) entry which is preliminary data.</text>
</comment>
<dbReference type="Proteomes" id="UP000175707">
    <property type="component" value="Unassembled WGS sequence"/>
</dbReference>